<evidence type="ECO:0000256" key="1">
    <source>
        <dbReference type="ARBA" id="ARBA00004141"/>
    </source>
</evidence>
<reference evidence="8 9" key="1">
    <citation type="journal article" date="2016" name="PLoS Pathog.">
        <title>Biosynthesis of antibiotic leucinostatins in bio-control fungus Purpureocillium lilacinum and their inhibition on phytophthora revealed by genome mining.</title>
        <authorList>
            <person name="Wang G."/>
            <person name="Liu Z."/>
            <person name="Lin R."/>
            <person name="Li E."/>
            <person name="Mao Z."/>
            <person name="Ling J."/>
            <person name="Yang Y."/>
            <person name="Yin W.B."/>
            <person name="Xie B."/>
        </authorList>
    </citation>
    <scope>NUCLEOTIDE SEQUENCE [LARGE SCALE GENOMIC DNA]</scope>
    <source>
        <strain evidence="8">170</strain>
    </source>
</reference>
<feature type="transmembrane region" description="Helical" evidence="6">
    <location>
        <begin position="50"/>
        <end position="71"/>
    </location>
</feature>
<evidence type="ECO:0000313" key="9">
    <source>
        <dbReference type="Proteomes" id="UP000078397"/>
    </source>
</evidence>
<evidence type="ECO:0000256" key="3">
    <source>
        <dbReference type="ARBA" id="ARBA00022989"/>
    </source>
</evidence>
<dbReference type="RefSeq" id="XP_018139217.1">
    <property type="nucleotide sequence ID" value="XM_018287896.1"/>
</dbReference>
<dbReference type="PROSITE" id="PS50261">
    <property type="entry name" value="G_PROTEIN_RECEP_F2_4"/>
    <property type="match status" value="1"/>
</dbReference>
<evidence type="ECO:0000256" key="2">
    <source>
        <dbReference type="ARBA" id="ARBA00022692"/>
    </source>
</evidence>
<dbReference type="KEGG" id="pchm:VFPPC_09341"/>
<feature type="region of interest" description="Disordered" evidence="5">
    <location>
        <begin position="248"/>
        <end position="292"/>
    </location>
</feature>
<evidence type="ECO:0000256" key="6">
    <source>
        <dbReference type="SAM" id="Phobius"/>
    </source>
</evidence>
<dbReference type="EMBL" id="LSBJ02000007">
    <property type="protein sequence ID" value="OAQ61513.1"/>
    <property type="molecule type" value="Genomic_DNA"/>
</dbReference>
<feature type="region of interest" description="Disordered" evidence="5">
    <location>
        <begin position="391"/>
        <end position="454"/>
    </location>
</feature>
<keyword evidence="2 6" id="KW-0812">Transmembrane</keyword>
<keyword evidence="8" id="KW-0675">Receptor</keyword>
<dbReference type="SUPFAM" id="SSF81321">
    <property type="entry name" value="Family A G protein-coupled receptor-like"/>
    <property type="match status" value="1"/>
</dbReference>
<keyword evidence="9" id="KW-1185">Reference proteome</keyword>
<dbReference type="Gene3D" id="1.20.1070.10">
    <property type="entry name" value="Rhodopsin 7-helix transmembrane proteins"/>
    <property type="match status" value="1"/>
</dbReference>
<feature type="transmembrane region" description="Helical" evidence="6">
    <location>
        <begin position="83"/>
        <end position="110"/>
    </location>
</feature>
<gene>
    <name evidence="8" type="ORF">VFPPC_09341</name>
</gene>
<keyword evidence="4 6" id="KW-0472">Membrane</keyword>
<dbReference type="Proteomes" id="UP000078397">
    <property type="component" value="Unassembled WGS sequence"/>
</dbReference>
<evidence type="ECO:0000256" key="5">
    <source>
        <dbReference type="SAM" id="MobiDB-lite"/>
    </source>
</evidence>
<dbReference type="GeneID" id="28851890"/>
<comment type="caution">
    <text evidence="8">The sequence shown here is derived from an EMBL/GenBank/DDBJ whole genome shotgun (WGS) entry which is preliminary data.</text>
</comment>
<evidence type="ECO:0000259" key="7">
    <source>
        <dbReference type="PROSITE" id="PS50261"/>
    </source>
</evidence>
<feature type="compositionally biased region" description="Polar residues" evidence="5">
    <location>
        <begin position="273"/>
        <end position="289"/>
    </location>
</feature>
<name>A0A179F8M2_METCM</name>
<dbReference type="GO" id="GO:0005886">
    <property type="term" value="C:plasma membrane"/>
    <property type="evidence" value="ECO:0007669"/>
    <property type="project" value="TreeGrafter"/>
</dbReference>
<dbReference type="GO" id="GO:0004930">
    <property type="term" value="F:G protein-coupled receptor activity"/>
    <property type="evidence" value="ECO:0007669"/>
    <property type="project" value="TreeGrafter"/>
</dbReference>
<organism evidence="8 9">
    <name type="scientific">Pochonia chlamydosporia 170</name>
    <dbReference type="NCBI Taxonomy" id="1380566"/>
    <lineage>
        <taxon>Eukaryota</taxon>
        <taxon>Fungi</taxon>
        <taxon>Dikarya</taxon>
        <taxon>Ascomycota</taxon>
        <taxon>Pezizomycotina</taxon>
        <taxon>Sordariomycetes</taxon>
        <taxon>Hypocreomycetidae</taxon>
        <taxon>Hypocreales</taxon>
        <taxon>Clavicipitaceae</taxon>
        <taxon>Pochonia</taxon>
    </lineage>
</organism>
<accession>A0A179F8M2</accession>
<feature type="domain" description="G-protein coupled receptors family 2 profile 2" evidence="7">
    <location>
        <begin position="14"/>
        <end position="199"/>
    </location>
</feature>
<dbReference type="GO" id="GO:0007189">
    <property type="term" value="P:adenylate cyclase-activating G protein-coupled receptor signaling pathway"/>
    <property type="evidence" value="ECO:0007669"/>
    <property type="project" value="TreeGrafter"/>
</dbReference>
<comment type="subcellular location">
    <subcellularLocation>
        <location evidence="1">Membrane</location>
        <topology evidence="1">Multi-pass membrane protein</topology>
    </subcellularLocation>
</comment>
<feature type="transmembrane region" description="Helical" evidence="6">
    <location>
        <begin position="166"/>
        <end position="188"/>
    </location>
</feature>
<keyword evidence="3 6" id="KW-1133">Transmembrane helix</keyword>
<dbReference type="STRING" id="1380566.A0A179F8M2"/>
<dbReference type="GO" id="GO:0007166">
    <property type="term" value="P:cell surface receptor signaling pathway"/>
    <property type="evidence" value="ECO:0007669"/>
    <property type="project" value="InterPro"/>
</dbReference>
<evidence type="ECO:0000313" key="8">
    <source>
        <dbReference type="EMBL" id="OAQ61513.1"/>
    </source>
</evidence>
<dbReference type="PANTHER" id="PTHR23112">
    <property type="entry name" value="G PROTEIN-COUPLED RECEPTOR 157-RELATED"/>
    <property type="match status" value="1"/>
</dbReference>
<feature type="transmembrane region" description="Helical" evidence="6">
    <location>
        <begin position="122"/>
        <end position="142"/>
    </location>
</feature>
<feature type="transmembrane region" description="Helical" evidence="6">
    <location>
        <begin position="16"/>
        <end position="38"/>
    </location>
</feature>
<dbReference type="AlphaFoldDB" id="A0A179F8M2"/>
<sequence length="454" mass="49833">MPGTFLSAGQARALNIILQLGSSLSIAGCIFIITTFCFCKSFHKPINRLVFYASFGNFFASVAFMMAGIYVNAPRSAGCQAQGFLLDMFVAADAFWTLAMAINVYLTFYFRFDAVRLRQMEIPYLIFCYAVPFTPAFAYLFIKNAAGERVYGSAGIWCWITPKWDILRIATFYGPVWGILAITLTIYLRSGSTIYRKHRQLRKFQGTGSGAISSTNRGEVGTNMKTTEVTIISESVGKSETMEMQALGGQATAHASSNPQQFRRDKTPMGAEDSTQPSTHAPTHATSVSAGAVSRPQRRIYHEVNNAAWQYTKCALLFFLVIVITWIPSSANRVYSYIHPGEISITLQFMSATVLPLQGFWNAVIYAVTSAAACKQLFNQIKELVLEKTGRDGGSNIRGRQDEPRRSMGIGGNFGTVRNNGADSETESMRELAKSVDGSDDGRSASIAVSKRGA</sequence>
<dbReference type="Pfam" id="PF05462">
    <property type="entry name" value="Dicty_CAR"/>
    <property type="match status" value="1"/>
</dbReference>
<dbReference type="PANTHER" id="PTHR23112:SF22">
    <property type="entry name" value="G-PROTEIN COUPLED RECEPTOR"/>
    <property type="match status" value="1"/>
</dbReference>
<dbReference type="InterPro" id="IPR017981">
    <property type="entry name" value="GPCR_2-like_7TM"/>
</dbReference>
<dbReference type="OrthoDB" id="18453at2759"/>
<feature type="transmembrane region" description="Helical" evidence="6">
    <location>
        <begin position="308"/>
        <end position="327"/>
    </location>
</feature>
<protein>
    <submittedName>
        <fullName evidence="8">G-protein coupled receptor</fullName>
    </submittedName>
</protein>
<proteinExistence type="predicted"/>
<evidence type="ECO:0000256" key="4">
    <source>
        <dbReference type="ARBA" id="ARBA00023136"/>
    </source>
</evidence>